<dbReference type="GeneTree" id="ENSGT00940000156552"/>
<proteinExistence type="predicted"/>
<reference evidence="2" key="2">
    <citation type="submission" date="2025-08" db="UniProtKB">
        <authorList>
            <consortium name="Ensembl"/>
        </authorList>
    </citation>
    <scope>IDENTIFICATION</scope>
    <source>
        <strain evidence="2">Hd-rR</strain>
    </source>
</reference>
<reference evidence="2" key="3">
    <citation type="submission" date="2025-09" db="UniProtKB">
        <authorList>
            <consortium name="Ensembl"/>
        </authorList>
    </citation>
    <scope>IDENTIFICATION</scope>
    <source>
        <strain evidence="2">Hd-rR</strain>
    </source>
</reference>
<feature type="region of interest" description="Disordered" evidence="1">
    <location>
        <begin position="107"/>
        <end position="127"/>
    </location>
</feature>
<dbReference type="AlphaFoldDB" id="A0A3B3I7Q2"/>
<protein>
    <submittedName>
        <fullName evidence="2">Uncharacterized protein</fullName>
    </submittedName>
</protein>
<dbReference type="Ensembl" id="ENSORLT00000041620.1">
    <property type="protein sequence ID" value="ENSORLP00000040078.1"/>
    <property type="gene ID" value="ENSORLG00000025311.1"/>
</dbReference>
<feature type="region of interest" description="Disordered" evidence="1">
    <location>
        <begin position="1"/>
        <end position="68"/>
    </location>
</feature>
<sequence>MDQLSDEEVGVRGEEEGEEEEEDSEEEDKDLDKMFGAWLGELDKLTQSLDNGRPEPPPQQKAPLHQETNMANFSYRFSIYNIAEALNQGEKVDLDALMADLSSIEQELGTSGPKPSGGSMALMGLSDTKVSVRAPQALR</sequence>
<evidence type="ECO:0000313" key="2">
    <source>
        <dbReference type="Ensembl" id="ENSORLP00000040078.1"/>
    </source>
</evidence>
<organism evidence="2 3">
    <name type="scientific">Oryzias latipes</name>
    <name type="common">Japanese rice fish</name>
    <name type="synonym">Japanese killifish</name>
    <dbReference type="NCBI Taxonomy" id="8090"/>
    <lineage>
        <taxon>Eukaryota</taxon>
        <taxon>Metazoa</taxon>
        <taxon>Chordata</taxon>
        <taxon>Craniata</taxon>
        <taxon>Vertebrata</taxon>
        <taxon>Euteleostomi</taxon>
        <taxon>Actinopterygii</taxon>
        <taxon>Neopterygii</taxon>
        <taxon>Teleostei</taxon>
        <taxon>Neoteleostei</taxon>
        <taxon>Acanthomorphata</taxon>
        <taxon>Ovalentaria</taxon>
        <taxon>Atherinomorphae</taxon>
        <taxon>Beloniformes</taxon>
        <taxon>Adrianichthyidae</taxon>
        <taxon>Oryziinae</taxon>
        <taxon>Oryzias</taxon>
    </lineage>
</organism>
<evidence type="ECO:0000313" key="3">
    <source>
        <dbReference type="Proteomes" id="UP000001038"/>
    </source>
</evidence>
<dbReference type="InParanoid" id="A0A3B3I7Q2"/>
<dbReference type="InterPro" id="IPR039664">
    <property type="entry name" value="GRB/APBB1IP"/>
</dbReference>
<dbReference type="STRING" id="8090.ENSORLP00000040078"/>
<dbReference type="PANTHER" id="PTHR11243:SF15">
    <property type="entry name" value="RAS-ASSOCIATED AND PLECKSTRIN HOMOLOGY DOMAINS-CONTAINING PROTEIN 1"/>
    <property type="match status" value="1"/>
</dbReference>
<dbReference type="Bgee" id="ENSORLG00000025311">
    <property type="expression patterns" value="Expressed in heart and 14 other cell types or tissues"/>
</dbReference>
<accession>A0A3B3I7Q2</accession>
<keyword evidence="3" id="KW-1185">Reference proteome</keyword>
<name>A0A3B3I7Q2_ORYLA</name>
<reference evidence="2 3" key="1">
    <citation type="journal article" date="2007" name="Nature">
        <title>The medaka draft genome and insights into vertebrate genome evolution.</title>
        <authorList>
            <person name="Kasahara M."/>
            <person name="Naruse K."/>
            <person name="Sasaki S."/>
            <person name="Nakatani Y."/>
            <person name="Qu W."/>
            <person name="Ahsan B."/>
            <person name="Yamada T."/>
            <person name="Nagayasu Y."/>
            <person name="Doi K."/>
            <person name="Kasai Y."/>
            <person name="Jindo T."/>
            <person name="Kobayashi D."/>
            <person name="Shimada A."/>
            <person name="Toyoda A."/>
            <person name="Kuroki Y."/>
            <person name="Fujiyama A."/>
            <person name="Sasaki T."/>
            <person name="Shimizu A."/>
            <person name="Asakawa S."/>
            <person name="Shimizu N."/>
            <person name="Hashimoto S."/>
            <person name="Yang J."/>
            <person name="Lee Y."/>
            <person name="Matsushima K."/>
            <person name="Sugano S."/>
            <person name="Sakaizumi M."/>
            <person name="Narita T."/>
            <person name="Ohishi K."/>
            <person name="Haga S."/>
            <person name="Ohta F."/>
            <person name="Nomoto H."/>
            <person name="Nogata K."/>
            <person name="Morishita T."/>
            <person name="Endo T."/>
            <person name="Shin-I T."/>
            <person name="Takeda H."/>
            <person name="Morishita S."/>
            <person name="Kohara Y."/>
        </authorList>
    </citation>
    <scope>NUCLEOTIDE SEQUENCE [LARGE SCALE GENOMIC DNA]</scope>
    <source>
        <strain evidence="2 3">Hd-rR</strain>
    </source>
</reference>
<evidence type="ECO:0000256" key="1">
    <source>
        <dbReference type="SAM" id="MobiDB-lite"/>
    </source>
</evidence>
<dbReference type="Proteomes" id="UP000001038">
    <property type="component" value="Chromosome 21"/>
</dbReference>
<dbReference type="PANTHER" id="PTHR11243">
    <property type="entry name" value="GROWTH FACTOR RECEPTOR-BOUND PROTEIN"/>
    <property type="match status" value="1"/>
</dbReference>
<feature type="compositionally biased region" description="Acidic residues" evidence="1">
    <location>
        <begin position="15"/>
        <end position="29"/>
    </location>
</feature>